<dbReference type="InterPro" id="IPR043128">
    <property type="entry name" value="Rev_trsase/Diguanyl_cyclase"/>
</dbReference>
<name>A0A9W6XQN5_9STRA</name>
<proteinExistence type="predicted"/>
<dbReference type="OrthoDB" id="117764at2759"/>
<gene>
    <name evidence="1" type="ORF">Plil01_001686900</name>
</gene>
<dbReference type="Proteomes" id="UP001165083">
    <property type="component" value="Unassembled WGS sequence"/>
</dbReference>
<accession>A0A9W6XQN5</accession>
<dbReference type="EMBL" id="BSXW01002670">
    <property type="protein sequence ID" value="GMF43397.1"/>
    <property type="molecule type" value="Genomic_DNA"/>
</dbReference>
<evidence type="ECO:0000313" key="1">
    <source>
        <dbReference type="EMBL" id="GMF43397.1"/>
    </source>
</evidence>
<protein>
    <submittedName>
        <fullName evidence="1">Unnamed protein product</fullName>
    </submittedName>
</protein>
<comment type="caution">
    <text evidence="1">The sequence shown here is derived from an EMBL/GenBank/DDBJ whole genome shotgun (WGS) entry which is preliminary data.</text>
</comment>
<dbReference type="Gene3D" id="3.30.70.270">
    <property type="match status" value="1"/>
</dbReference>
<reference evidence="1" key="1">
    <citation type="submission" date="2023-04" db="EMBL/GenBank/DDBJ databases">
        <title>Phytophthora lilii NBRC 32176.</title>
        <authorList>
            <person name="Ichikawa N."/>
            <person name="Sato H."/>
            <person name="Tonouchi N."/>
        </authorList>
    </citation>
    <scope>NUCLEOTIDE SEQUENCE</scope>
    <source>
        <strain evidence="1">NBRC 32176</strain>
    </source>
</reference>
<sequence length="126" mass="13873">MPFGLKNAPQIYQRLLDNALYGFTRISRSGSNEDLADLDPCAFNSGRRISRNHHQFLGNHSMLGSGSQQLVSASTPGSQLQIWEPSQPTRSGITAPGLSIFEPSHFCDHSMRSELRHGELGLRPSP</sequence>
<dbReference type="SUPFAM" id="SSF56672">
    <property type="entry name" value="DNA/RNA polymerases"/>
    <property type="match status" value="1"/>
</dbReference>
<keyword evidence="2" id="KW-1185">Reference proteome</keyword>
<dbReference type="InterPro" id="IPR043502">
    <property type="entry name" value="DNA/RNA_pol_sf"/>
</dbReference>
<evidence type="ECO:0000313" key="2">
    <source>
        <dbReference type="Proteomes" id="UP001165083"/>
    </source>
</evidence>
<dbReference type="AlphaFoldDB" id="A0A9W6XQN5"/>
<organism evidence="1 2">
    <name type="scientific">Phytophthora lilii</name>
    <dbReference type="NCBI Taxonomy" id="2077276"/>
    <lineage>
        <taxon>Eukaryota</taxon>
        <taxon>Sar</taxon>
        <taxon>Stramenopiles</taxon>
        <taxon>Oomycota</taxon>
        <taxon>Peronosporomycetes</taxon>
        <taxon>Peronosporales</taxon>
        <taxon>Peronosporaceae</taxon>
        <taxon>Phytophthora</taxon>
    </lineage>
</organism>